<evidence type="ECO:0000256" key="6">
    <source>
        <dbReference type="SAM" id="Phobius"/>
    </source>
</evidence>
<keyword evidence="6" id="KW-0812">Transmembrane</keyword>
<evidence type="ECO:0000256" key="3">
    <source>
        <dbReference type="ARBA" id="ARBA00023136"/>
    </source>
</evidence>
<dbReference type="KEGG" id="egu:105046828"/>
<dbReference type="AlphaFoldDB" id="A0A6I9RIR0"/>
<accession>A0A6I9RIR0</accession>
<dbReference type="InParanoid" id="A0A6I9RIR0"/>
<gene>
    <name evidence="9" type="primary">LOC105046828</name>
</gene>
<evidence type="ECO:0000313" key="8">
    <source>
        <dbReference type="Proteomes" id="UP000504607"/>
    </source>
</evidence>
<dbReference type="GO" id="GO:0012505">
    <property type="term" value="C:endomembrane system"/>
    <property type="evidence" value="ECO:0007669"/>
    <property type="project" value="UniProtKB-SubCell"/>
</dbReference>
<dbReference type="InterPro" id="IPR036770">
    <property type="entry name" value="Ankyrin_rpt-contain_sf"/>
</dbReference>
<keyword evidence="4" id="KW-0040">ANK repeat</keyword>
<evidence type="ECO:0000313" key="9">
    <source>
        <dbReference type="RefSeq" id="XP_010923866.2"/>
    </source>
</evidence>
<dbReference type="PANTHER" id="PTHR12447:SF7">
    <property type="entry name" value="ANKYRIN REPEAT FAMILY PROTEIN"/>
    <property type="match status" value="1"/>
</dbReference>
<feature type="compositionally biased region" description="Basic and acidic residues" evidence="5">
    <location>
        <begin position="435"/>
        <end position="456"/>
    </location>
</feature>
<feature type="repeat" description="ANK" evidence="4">
    <location>
        <begin position="153"/>
        <end position="185"/>
    </location>
</feature>
<dbReference type="OrthoDB" id="1585644at2759"/>
<dbReference type="Proteomes" id="UP000504607">
    <property type="component" value="Chromosome 6"/>
</dbReference>
<dbReference type="InterPro" id="IPR002110">
    <property type="entry name" value="Ankyrin_rpt"/>
</dbReference>
<keyword evidence="2" id="KW-0677">Repeat</keyword>
<evidence type="ECO:0000259" key="7">
    <source>
        <dbReference type="Pfam" id="PF11904"/>
    </source>
</evidence>
<reference evidence="9" key="1">
    <citation type="submission" date="2025-08" db="UniProtKB">
        <authorList>
            <consortium name="RefSeq"/>
        </authorList>
    </citation>
    <scope>IDENTIFICATION</scope>
</reference>
<dbReference type="FunCoup" id="A0A6I9RIR0">
    <property type="interactions" value="703"/>
</dbReference>
<dbReference type="GO" id="GO:0005737">
    <property type="term" value="C:cytoplasm"/>
    <property type="evidence" value="ECO:0007669"/>
    <property type="project" value="TreeGrafter"/>
</dbReference>
<comment type="subcellular location">
    <subcellularLocation>
        <location evidence="1">Endomembrane system</location>
    </subcellularLocation>
</comment>
<keyword evidence="8" id="KW-1185">Reference proteome</keyword>
<evidence type="ECO:0000256" key="5">
    <source>
        <dbReference type="SAM" id="MobiDB-lite"/>
    </source>
</evidence>
<dbReference type="InterPro" id="IPR055285">
    <property type="entry name" value="ANKRD13_C"/>
</dbReference>
<dbReference type="InterPro" id="IPR021832">
    <property type="entry name" value="ANKRD13"/>
</dbReference>
<feature type="domain" description="Ankyrin repeat" evidence="7">
    <location>
        <begin position="270"/>
        <end position="623"/>
    </location>
</feature>
<dbReference type="Gene3D" id="1.25.40.20">
    <property type="entry name" value="Ankyrin repeat-containing domain"/>
    <property type="match status" value="1"/>
</dbReference>
<dbReference type="PANTHER" id="PTHR12447">
    <property type="entry name" value="ANKYRIN REPEAT DOMAIN-CONTAINING PROTEIN 13"/>
    <property type="match status" value="1"/>
</dbReference>
<feature type="region of interest" description="Disordered" evidence="5">
    <location>
        <begin position="1"/>
        <end position="44"/>
    </location>
</feature>
<dbReference type="RefSeq" id="XP_010923866.2">
    <property type="nucleotide sequence ID" value="XM_010925564.2"/>
</dbReference>
<organism evidence="8 9">
    <name type="scientific">Elaeis guineensis var. tenera</name>
    <name type="common">Oil palm</name>
    <dbReference type="NCBI Taxonomy" id="51953"/>
    <lineage>
        <taxon>Eukaryota</taxon>
        <taxon>Viridiplantae</taxon>
        <taxon>Streptophyta</taxon>
        <taxon>Embryophyta</taxon>
        <taxon>Tracheophyta</taxon>
        <taxon>Spermatophyta</taxon>
        <taxon>Magnoliopsida</taxon>
        <taxon>Liliopsida</taxon>
        <taxon>Arecaceae</taxon>
        <taxon>Arecoideae</taxon>
        <taxon>Cocoseae</taxon>
        <taxon>Elaeidinae</taxon>
        <taxon>Elaeis</taxon>
    </lineage>
</organism>
<sequence length="648" mass="73110">MKRTKKKPPSPTPPPPSDPNPNKATARDQGETRKGKKEAKERRKNKKKSIQFHLLLCLFFPLFSSLLFSSLLGFRCTEWEWRMEEERVRIEDYAHSPAHYAVALGDMTRLNRLLSALPQLAHPSQILTESDSVVQERIADEIAAVVDRRDVPRRDTPLHLAVRLDRPAGASALAAAGADPSLQNASGWTPLQEALCLRRRRLALLLLRHHRLSAWSKFRRRLPPLLAALRRVPDFYLELAFHFESSLLPFLSRAAPSDTYRIWKRGADLRADTSLAGFDGLRVRRADQSFLFLGSGSGSGGGGAAPSHLPPGSLLVLDRARKEIHDAFEGADSPSPGPDESDIVADASAYRPGLDITAAELVGRTNWRRREKTEMVGEWRARVYEIHNVVFSFKTMKAVEEAEEEFLPLELREDDEEGFLVAEIPDLPPRHSCYERGKFGNRVPEGRETGRRRSVDVPHQGGAAMAARVGKSKEKEMVKSLRPTVWLTEDFPLKVEELLPLLDILANKVKAVRRLRELLTTKFPPGTFPVKVAIPIVPTVRVVVTFTKFVDLQPPEQFFTPLSSPRLFSVPEEEEHHKAEKHKSSWLKWSNTTAKTSVTRPKSVSASQVVDHVDPFTIPSDYTWVDINSKNRRLKKSKSRKGNQKETR</sequence>
<feature type="compositionally biased region" description="Basic and acidic residues" evidence="5">
    <location>
        <begin position="25"/>
        <end position="41"/>
    </location>
</feature>
<evidence type="ECO:0000256" key="1">
    <source>
        <dbReference type="ARBA" id="ARBA00004308"/>
    </source>
</evidence>
<keyword evidence="3 6" id="KW-0472">Membrane</keyword>
<proteinExistence type="predicted"/>
<evidence type="ECO:0000256" key="4">
    <source>
        <dbReference type="PROSITE-ProRule" id="PRU00023"/>
    </source>
</evidence>
<feature type="transmembrane region" description="Helical" evidence="6">
    <location>
        <begin position="52"/>
        <end position="74"/>
    </location>
</feature>
<evidence type="ECO:0000256" key="2">
    <source>
        <dbReference type="ARBA" id="ARBA00022737"/>
    </source>
</evidence>
<dbReference type="SUPFAM" id="SSF48403">
    <property type="entry name" value="Ankyrin repeat"/>
    <property type="match status" value="1"/>
</dbReference>
<name>A0A6I9RIR0_ELAGV</name>
<feature type="region of interest" description="Disordered" evidence="5">
    <location>
        <begin position="435"/>
        <end position="462"/>
    </location>
</feature>
<dbReference type="Pfam" id="PF11904">
    <property type="entry name" value="ANKRD13_C"/>
    <property type="match status" value="1"/>
</dbReference>
<protein>
    <submittedName>
        <fullName evidence="9">Ankyrin repeat domain-containing protein 13C</fullName>
    </submittedName>
</protein>
<keyword evidence="6" id="KW-1133">Transmembrane helix</keyword>
<feature type="compositionally biased region" description="Pro residues" evidence="5">
    <location>
        <begin position="9"/>
        <end position="19"/>
    </location>
</feature>
<dbReference type="PROSITE" id="PS50088">
    <property type="entry name" value="ANK_REPEAT"/>
    <property type="match status" value="1"/>
</dbReference>